<feature type="domain" description="Flavodoxin-like" evidence="9">
    <location>
        <begin position="33"/>
        <end position="175"/>
    </location>
</feature>
<gene>
    <name evidence="10" type="ORF">IMG5_111690</name>
</gene>
<dbReference type="Gene3D" id="3.40.50.360">
    <property type="match status" value="1"/>
</dbReference>
<dbReference type="GO" id="GO:0010181">
    <property type="term" value="F:FMN binding"/>
    <property type="evidence" value="ECO:0007669"/>
    <property type="project" value="InterPro"/>
</dbReference>
<dbReference type="Gene3D" id="3.40.50.80">
    <property type="entry name" value="Nucleotide-binding domain of ferredoxin-NADP reductase (FNR) module"/>
    <property type="match status" value="1"/>
</dbReference>
<dbReference type="eggNOG" id="KOG1158">
    <property type="taxonomic scope" value="Eukaryota"/>
</dbReference>
<dbReference type="InterPro" id="IPR029039">
    <property type="entry name" value="Flavoprotein-like_sf"/>
</dbReference>
<dbReference type="Proteomes" id="UP000008983">
    <property type="component" value="Unassembled WGS sequence"/>
</dbReference>
<name>G0QTT9_ICHMU</name>
<dbReference type="InterPro" id="IPR001709">
    <property type="entry name" value="Flavoprot_Pyr_Nucl_cyt_Rdtase"/>
</dbReference>
<evidence type="ECO:0000259" key="9">
    <source>
        <dbReference type="PROSITE" id="PS50902"/>
    </source>
</evidence>
<dbReference type="GO" id="GO:0003958">
    <property type="term" value="F:NADPH-hemoprotein reductase activity"/>
    <property type="evidence" value="ECO:0007669"/>
    <property type="project" value="UniProtKB-EC"/>
</dbReference>
<evidence type="ECO:0000256" key="7">
    <source>
        <dbReference type="ARBA" id="ARBA00023002"/>
    </source>
</evidence>
<dbReference type="PANTHER" id="PTHR19384">
    <property type="entry name" value="NITRIC OXIDE SYNTHASE-RELATED"/>
    <property type="match status" value="1"/>
</dbReference>
<keyword evidence="7 10" id="KW-0560">Oxidoreductase</keyword>
<evidence type="ECO:0000256" key="1">
    <source>
        <dbReference type="ARBA" id="ARBA00001917"/>
    </source>
</evidence>
<comment type="cofactor">
    <cofactor evidence="1">
        <name>FMN</name>
        <dbReference type="ChEBI" id="CHEBI:58210"/>
    </cofactor>
</comment>
<evidence type="ECO:0000256" key="6">
    <source>
        <dbReference type="ARBA" id="ARBA00022857"/>
    </source>
</evidence>
<dbReference type="GO" id="GO:0050660">
    <property type="term" value="F:flavin adenine dinucleotide binding"/>
    <property type="evidence" value="ECO:0007669"/>
    <property type="project" value="TreeGrafter"/>
</dbReference>
<dbReference type="OMA" id="MTPTRIH"/>
<dbReference type="SUPFAM" id="SSF63380">
    <property type="entry name" value="Riboflavin synthase domain-like"/>
    <property type="match status" value="1"/>
</dbReference>
<feature type="non-terminal residue" evidence="10">
    <location>
        <position position="1"/>
    </location>
</feature>
<evidence type="ECO:0000313" key="10">
    <source>
        <dbReference type="EMBL" id="EGR31364.1"/>
    </source>
</evidence>
<dbReference type="SUPFAM" id="SSF52343">
    <property type="entry name" value="Ferredoxin reductase-like, C-terminal NADP-linked domain"/>
    <property type="match status" value="1"/>
</dbReference>
<dbReference type="FunCoup" id="G0QTT9">
    <property type="interactions" value="355"/>
</dbReference>
<dbReference type="GeneID" id="14907503"/>
<dbReference type="SUPFAM" id="SSF52218">
    <property type="entry name" value="Flavoproteins"/>
    <property type="match status" value="1"/>
</dbReference>
<evidence type="ECO:0000313" key="11">
    <source>
        <dbReference type="Proteomes" id="UP000008983"/>
    </source>
</evidence>
<proteinExistence type="predicted"/>
<reference evidence="10 11" key="1">
    <citation type="submission" date="2011-07" db="EMBL/GenBank/DDBJ databases">
        <authorList>
            <person name="Coyne R."/>
            <person name="Brami D."/>
            <person name="Johnson J."/>
            <person name="Hostetler J."/>
            <person name="Hannick L."/>
            <person name="Clark T."/>
            <person name="Cassidy-Hanley D."/>
            <person name="Inman J."/>
        </authorList>
    </citation>
    <scope>NUCLEOTIDE SEQUENCE [LARGE SCALE GENOMIC DNA]</scope>
    <source>
        <strain evidence="10 11">G5</strain>
    </source>
</reference>
<dbReference type="GO" id="GO:0005829">
    <property type="term" value="C:cytosol"/>
    <property type="evidence" value="ECO:0007669"/>
    <property type="project" value="TreeGrafter"/>
</dbReference>
<protein>
    <recommendedName>
        <fullName evidence="8">NADPH--hemoprotein reductase</fullName>
        <ecNumber evidence="8">1.6.2.4</ecNumber>
    </recommendedName>
</protein>
<evidence type="ECO:0000256" key="5">
    <source>
        <dbReference type="ARBA" id="ARBA00022827"/>
    </source>
</evidence>
<evidence type="ECO:0000256" key="3">
    <source>
        <dbReference type="ARBA" id="ARBA00022630"/>
    </source>
</evidence>
<dbReference type="InterPro" id="IPR039261">
    <property type="entry name" value="FNR_nucleotide-bd"/>
</dbReference>
<dbReference type="EC" id="1.6.2.4" evidence="8"/>
<dbReference type="InterPro" id="IPR001433">
    <property type="entry name" value="OxRdtase_FAD/NAD-bd"/>
</dbReference>
<dbReference type="Gene3D" id="2.40.30.10">
    <property type="entry name" value="Translation factors"/>
    <property type="match status" value="1"/>
</dbReference>
<dbReference type="Pfam" id="PF00175">
    <property type="entry name" value="NAD_binding_1"/>
    <property type="match status" value="1"/>
</dbReference>
<keyword evidence="11" id="KW-1185">Reference proteome</keyword>
<evidence type="ECO:0000256" key="8">
    <source>
        <dbReference type="ARBA" id="ARBA00023797"/>
    </source>
</evidence>
<dbReference type="InterPro" id="IPR003097">
    <property type="entry name" value="CysJ-like_FAD-binding"/>
</dbReference>
<dbReference type="Gene3D" id="1.20.990.10">
    <property type="entry name" value="NADPH-cytochrome p450 Reductase, Chain A, domain 3"/>
    <property type="match status" value="1"/>
</dbReference>
<accession>G0QTT9</accession>
<keyword evidence="6" id="KW-0521">NADP</keyword>
<dbReference type="InterPro" id="IPR023173">
    <property type="entry name" value="NADPH_Cyt_P450_Rdtase_alpha"/>
</dbReference>
<dbReference type="Pfam" id="PF00258">
    <property type="entry name" value="Flavodoxin_1"/>
    <property type="match status" value="1"/>
</dbReference>
<dbReference type="PROSITE" id="PS50902">
    <property type="entry name" value="FLAVODOXIN_LIKE"/>
    <property type="match status" value="1"/>
</dbReference>
<dbReference type="InterPro" id="IPR008254">
    <property type="entry name" value="Flavodoxin/NO_synth"/>
</dbReference>
<keyword evidence="4" id="KW-0288">FMN</keyword>
<dbReference type="PRINTS" id="PR00369">
    <property type="entry name" value="FLAVODOXIN"/>
</dbReference>
<dbReference type="AlphaFoldDB" id="G0QTT9"/>
<dbReference type="InterPro" id="IPR001094">
    <property type="entry name" value="Flavdoxin-like"/>
</dbReference>
<dbReference type="Pfam" id="PF00667">
    <property type="entry name" value="FAD_binding_1"/>
    <property type="match status" value="1"/>
</dbReference>
<organism evidence="10 11">
    <name type="scientific">Ichthyophthirius multifiliis</name>
    <name type="common">White spot disease agent</name>
    <name type="synonym">Ich</name>
    <dbReference type="NCBI Taxonomy" id="5932"/>
    <lineage>
        <taxon>Eukaryota</taxon>
        <taxon>Sar</taxon>
        <taxon>Alveolata</taxon>
        <taxon>Ciliophora</taxon>
        <taxon>Intramacronucleata</taxon>
        <taxon>Oligohymenophorea</taxon>
        <taxon>Hymenostomatida</taxon>
        <taxon>Ophryoglenina</taxon>
        <taxon>Ichthyophthirius</taxon>
    </lineage>
</organism>
<evidence type="ECO:0000256" key="2">
    <source>
        <dbReference type="ARBA" id="ARBA00001974"/>
    </source>
</evidence>
<keyword evidence="5" id="KW-0274">FAD</keyword>
<dbReference type="PANTHER" id="PTHR19384:SF17">
    <property type="entry name" value="NADPH--CYTOCHROME P450 REDUCTASE"/>
    <property type="match status" value="1"/>
</dbReference>
<comment type="cofactor">
    <cofactor evidence="2">
        <name>FAD</name>
        <dbReference type="ChEBI" id="CHEBI:57692"/>
    </cofactor>
</comment>
<dbReference type="InterPro" id="IPR017938">
    <property type="entry name" value="Riboflavin_synthase-like_b-brl"/>
</dbReference>
<sequence>QTNLINKKVFKSNKNNILNDKHLNEKIKTRGLLTIYYGTRSGTSQRFAYDILLEAEKNHYQANLINLSEFEPNQFISSKYCIFLLSTYGKGGPTNDAAKFFDWLNNQKDTKLLSDMKYTIFGLGNSSYDEFCGMSVKTNNKLQELGARLLYQFGKGDAGKDSTVQDFVNWKQDLWDCLNGEFKIQEISRKELSENNCPIGIQEIKNDKEINLENFSFGQIAQLSHTFEEYFNSQLFEIQNIREIRQKSKISTPCYEIEFNLGKQIYQTAGNIAIFPENSNEKIQEFASLLNLDLEKTIKINPKNMQVKIPIPNPIKIKTFLQKFCDFQGPINRAILQSLKFFLLEEKQRALFDEWTSNTVLFEQNIIQKKHSLLSLVKTFQIQIPLLNLILLSPIIMPRYYTISSSQKLSPSSFQILVSVLEVQRPDGQYEEGQCSQYFSSLLKEGFKGKKVRAFFEQSTFQVPQSAESPIVMVSAGAGLAPMRALLKEKQFYEQKDEQNQIFGEILLYFGCRNDNQDFIYKEELQNFQKEHVCEKQRFAFSQQQGKEKQYVQDLMKEDLDILHEQLIQKKGYLYVCGSKLMGESIKELIAQILQEKEGVMPYLANVKVQEMEKQGKIKMEIWG</sequence>
<dbReference type="PRINTS" id="PR00371">
    <property type="entry name" value="FPNCR"/>
</dbReference>
<dbReference type="STRING" id="857967.G0QTT9"/>
<dbReference type="OrthoDB" id="1688044at2759"/>
<dbReference type="EMBL" id="GL983877">
    <property type="protein sequence ID" value="EGR31364.1"/>
    <property type="molecule type" value="Genomic_DNA"/>
</dbReference>
<keyword evidence="3" id="KW-0285">Flavoprotein</keyword>
<evidence type="ECO:0000256" key="4">
    <source>
        <dbReference type="ARBA" id="ARBA00022643"/>
    </source>
</evidence>
<dbReference type="RefSeq" id="XP_004034850.1">
    <property type="nucleotide sequence ID" value="XM_004034802.1"/>
</dbReference>
<dbReference type="InParanoid" id="G0QTT9"/>